<keyword evidence="2" id="KW-0812">Transmembrane</keyword>
<keyword evidence="2" id="KW-0472">Membrane</keyword>
<feature type="region of interest" description="Disordered" evidence="1">
    <location>
        <begin position="1"/>
        <end position="24"/>
    </location>
</feature>
<evidence type="ECO:0000313" key="3">
    <source>
        <dbReference type="EMBL" id="TGY87187.1"/>
    </source>
</evidence>
<dbReference type="EMBL" id="SRXW01000007">
    <property type="protein sequence ID" value="TGY87187.1"/>
    <property type="molecule type" value="Genomic_DNA"/>
</dbReference>
<keyword evidence="4" id="KW-1185">Reference proteome</keyword>
<evidence type="ECO:0000256" key="2">
    <source>
        <dbReference type="SAM" id="Phobius"/>
    </source>
</evidence>
<dbReference type="RefSeq" id="WP_135997490.1">
    <property type="nucleotide sequence ID" value="NZ_CP071057.1"/>
</dbReference>
<evidence type="ECO:0000313" key="4">
    <source>
        <dbReference type="Proteomes" id="UP000308054"/>
    </source>
</evidence>
<feature type="transmembrane region" description="Helical" evidence="2">
    <location>
        <begin position="33"/>
        <end position="56"/>
    </location>
</feature>
<accession>A0A4S2GVR3</accession>
<protein>
    <submittedName>
        <fullName evidence="3">Uncharacterized protein</fullName>
    </submittedName>
</protein>
<dbReference type="Proteomes" id="UP000308054">
    <property type="component" value="Unassembled WGS sequence"/>
</dbReference>
<dbReference type="AlphaFoldDB" id="A0A4S2GVR3"/>
<proteinExistence type="predicted"/>
<comment type="caution">
    <text evidence="3">The sequence shown here is derived from an EMBL/GenBank/DDBJ whole genome shotgun (WGS) entry which is preliminary data.</text>
</comment>
<sequence length="62" mass="6758">MKDERPKHPETGEPLETHRPSDAEKAARNRRNLFIALGLVAFAVLVFAVTVMRLSANISAGG</sequence>
<gene>
    <name evidence="3" type="ORF">E5163_15815</name>
</gene>
<evidence type="ECO:0000256" key="1">
    <source>
        <dbReference type="SAM" id="MobiDB-lite"/>
    </source>
</evidence>
<reference evidence="3 4" key="1">
    <citation type="journal article" date="2017" name="Int. J. Syst. Evol. Microbiol.">
        <title>Marinicauda algicola sp. nov., isolated from a marine red alga Rhodosorus marinus.</title>
        <authorList>
            <person name="Jeong S.E."/>
            <person name="Jeon S.H."/>
            <person name="Chun B.H."/>
            <person name="Kim D.W."/>
            <person name="Jeon C.O."/>
        </authorList>
    </citation>
    <scope>NUCLEOTIDE SEQUENCE [LARGE SCALE GENOMIC DNA]</scope>
    <source>
        <strain evidence="3 4">JCM 31718</strain>
    </source>
</reference>
<name>A0A4S2GVR3_9PROT</name>
<organism evidence="3 4">
    <name type="scientific">Marinicauda algicola</name>
    <dbReference type="NCBI Taxonomy" id="2029849"/>
    <lineage>
        <taxon>Bacteria</taxon>
        <taxon>Pseudomonadati</taxon>
        <taxon>Pseudomonadota</taxon>
        <taxon>Alphaproteobacteria</taxon>
        <taxon>Maricaulales</taxon>
        <taxon>Maricaulaceae</taxon>
        <taxon>Marinicauda</taxon>
    </lineage>
</organism>
<keyword evidence="2" id="KW-1133">Transmembrane helix</keyword>